<comment type="cofactor">
    <cofactor evidence="1">
        <name>L-ascorbate</name>
        <dbReference type="ChEBI" id="CHEBI:38290"/>
    </cofactor>
</comment>
<evidence type="ECO:0000256" key="3">
    <source>
        <dbReference type="ARBA" id="ARBA00022896"/>
    </source>
</evidence>
<dbReference type="RefSeq" id="WP_065789256.1">
    <property type="nucleotide sequence ID" value="NZ_MAUJ01000001.1"/>
</dbReference>
<dbReference type="AlphaFoldDB" id="A0A1C0TVA3"/>
<dbReference type="GO" id="GO:0031418">
    <property type="term" value="F:L-ascorbic acid binding"/>
    <property type="evidence" value="ECO:0007669"/>
    <property type="project" value="UniProtKB-KW"/>
</dbReference>
<evidence type="ECO:0000259" key="7">
    <source>
        <dbReference type="PROSITE" id="PS51471"/>
    </source>
</evidence>
<dbReference type="GO" id="GO:0005506">
    <property type="term" value="F:iron ion binding"/>
    <property type="evidence" value="ECO:0007669"/>
    <property type="project" value="InterPro"/>
</dbReference>
<dbReference type="PROSITE" id="PS51471">
    <property type="entry name" value="FE2OG_OXY"/>
    <property type="match status" value="1"/>
</dbReference>
<dbReference type="InterPro" id="IPR005123">
    <property type="entry name" value="Oxoglu/Fe-dep_dioxygenase_dom"/>
</dbReference>
<keyword evidence="6" id="KW-0408">Iron</keyword>
<keyword evidence="5" id="KW-0560">Oxidoreductase</keyword>
<dbReference type="SMART" id="SM00702">
    <property type="entry name" value="P4Hc"/>
    <property type="match status" value="1"/>
</dbReference>
<evidence type="ECO:0000256" key="1">
    <source>
        <dbReference type="ARBA" id="ARBA00001961"/>
    </source>
</evidence>
<evidence type="ECO:0000256" key="2">
    <source>
        <dbReference type="ARBA" id="ARBA00022723"/>
    </source>
</evidence>
<dbReference type="GO" id="GO:0004656">
    <property type="term" value="F:procollagen-proline 4-dioxygenase activity"/>
    <property type="evidence" value="ECO:0007669"/>
    <property type="project" value="TreeGrafter"/>
</dbReference>
<dbReference type="Gene3D" id="2.60.120.620">
    <property type="entry name" value="q2cbj1_9rhob like domain"/>
    <property type="match status" value="1"/>
</dbReference>
<evidence type="ECO:0000256" key="5">
    <source>
        <dbReference type="ARBA" id="ARBA00023002"/>
    </source>
</evidence>
<dbReference type="Proteomes" id="UP000093366">
    <property type="component" value="Unassembled WGS sequence"/>
</dbReference>
<name>A0A1C0TVA3_9GAMM</name>
<accession>A0A1C0TVA3</accession>
<sequence length="181" mass="20875">MALYTLSDNILTINAFLNNQECLDFITQAEQLGFSSADVAIGSKRVVIEGIRNNARVDWLSTSLASIWWEKLKHLNLPKIDNKYPIGLSPRFRFYRYHAGQKFNMHKDGRQLVDGHQTMMTLLVYLNEDYEGGSTKFRQDNIEIPPQTGKALIFEHHKWHQGTKVISGRKYVLRTDLVYGS</sequence>
<dbReference type="Pfam" id="PF13640">
    <property type="entry name" value="2OG-FeII_Oxy_3"/>
    <property type="match status" value="1"/>
</dbReference>
<comment type="caution">
    <text evidence="8">The sequence shown here is derived from an EMBL/GenBank/DDBJ whole genome shotgun (WGS) entry which is preliminary data.</text>
</comment>
<evidence type="ECO:0000313" key="9">
    <source>
        <dbReference type="Proteomes" id="UP000093366"/>
    </source>
</evidence>
<evidence type="ECO:0000256" key="4">
    <source>
        <dbReference type="ARBA" id="ARBA00022964"/>
    </source>
</evidence>
<evidence type="ECO:0000313" key="8">
    <source>
        <dbReference type="EMBL" id="OCQ23241.1"/>
    </source>
</evidence>
<keyword evidence="2" id="KW-0479">Metal-binding</keyword>
<dbReference type="PANTHER" id="PTHR10869">
    <property type="entry name" value="PROLYL 4-HYDROXYLASE ALPHA SUBUNIT"/>
    <property type="match status" value="1"/>
</dbReference>
<keyword evidence="3" id="KW-0847">Vitamin C</keyword>
<keyword evidence="4" id="KW-0223">Dioxygenase</keyword>
<evidence type="ECO:0000256" key="6">
    <source>
        <dbReference type="ARBA" id="ARBA00023004"/>
    </source>
</evidence>
<dbReference type="OrthoDB" id="269774at2"/>
<dbReference type="PANTHER" id="PTHR10869:SF246">
    <property type="entry name" value="TRANSMEMBRANE PROLYL 4-HYDROXYLASE"/>
    <property type="match status" value="1"/>
</dbReference>
<proteinExistence type="predicted"/>
<organism evidence="8 9">
    <name type="scientific">Pseudoalteromonas luteoviolacea</name>
    <dbReference type="NCBI Taxonomy" id="43657"/>
    <lineage>
        <taxon>Bacteria</taxon>
        <taxon>Pseudomonadati</taxon>
        <taxon>Pseudomonadota</taxon>
        <taxon>Gammaproteobacteria</taxon>
        <taxon>Alteromonadales</taxon>
        <taxon>Pseudoalteromonadaceae</taxon>
        <taxon>Pseudoalteromonas</taxon>
    </lineage>
</organism>
<dbReference type="InterPro" id="IPR045054">
    <property type="entry name" value="P4HA-like"/>
</dbReference>
<gene>
    <name evidence="8" type="ORF">A7985_04675</name>
</gene>
<feature type="domain" description="Fe2OG dioxygenase" evidence="7">
    <location>
        <begin position="86"/>
        <end position="179"/>
    </location>
</feature>
<dbReference type="EMBL" id="MAUJ01000001">
    <property type="protein sequence ID" value="OCQ23241.1"/>
    <property type="molecule type" value="Genomic_DNA"/>
</dbReference>
<dbReference type="InterPro" id="IPR044862">
    <property type="entry name" value="Pro_4_hyd_alph_FE2OG_OXY"/>
</dbReference>
<protein>
    <recommendedName>
        <fullName evidence="7">Fe2OG dioxygenase domain-containing protein</fullName>
    </recommendedName>
</protein>
<dbReference type="InterPro" id="IPR006620">
    <property type="entry name" value="Pro_4_hyd_alph"/>
</dbReference>
<reference evidence="9" key="1">
    <citation type="submission" date="2016-07" db="EMBL/GenBank/DDBJ databases">
        <authorList>
            <person name="Florea S."/>
            <person name="Webb J.S."/>
            <person name="Jaromczyk J."/>
            <person name="Schardl C.L."/>
        </authorList>
    </citation>
    <scope>NUCLEOTIDE SEQUENCE [LARGE SCALE GENOMIC DNA]</scope>
    <source>
        <strain evidence="9">IPB1</strain>
    </source>
</reference>